<dbReference type="Proteomes" id="UP001438112">
    <property type="component" value="Unassembled WGS sequence"/>
</dbReference>
<dbReference type="InterPro" id="IPR019931">
    <property type="entry name" value="LPXTG_anchor"/>
</dbReference>
<evidence type="ECO:0000256" key="6">
    <source>
        <dbReference type="SAM" id="Phobius"/>
    </source>
</evidence>
<feature type="transmembrane region" description="Helical" evidence="6">
    <location>
        <begin position="1760"/>
        <end position="1778"/>
    </location>
</feature>
<evidence type="ECO:0000259" key="7">
    <source>
        <dbReference type="PROSITE" id="PS50847"/>
    </source>
</evidence>
<feature type="compositionally biased region" description="Low complexity" evidence="5">
    <location>
        <begin position="1730"/>
        <end position="1746"/>
    </location>
</feature>
<name>A0ABP9ZHT8_9LACO</name>
<dbReference type="NCBIfam" id="TIGR01167">
    <property type="entry name" value="LPXTG_anchor"/>
    <property type="match status" value="1"/>
</dbReference>
<proteinExistence type="predicted"/>
<keyword evidence="6" id="KW-1133">Transmembrane helix</keyword>
<evidence type="ECO:0000256" key="5">
    <source>
        <dbReference type="SAM" id="MobiDB-lite"/>
    </source>
</evidence>
<keyword evidence="6" id="KW-0472">Membrane</keyword>
<feature type="compositionally biased region" description="Polar residues" evidence="5">
    <location>
        <begin position="166"/>
        <end position="189"/>
    </location>
</feature>
<gene>
    <name evidence="8" type="ORF">AP20H10_07070</name>
</gene>
<feature type="compositionally biased region" description="Polar residues" evidence="5">
    <location>
        <begin position="1025"/>
        <end position="1044"/>
    </location>
</feature>
<evidence type="ECO:0000313" key="8">
    <source>
        <dbReference type="EMBL" id="GAA6114344.1"/>
    </source>
</evidence>
<evidence type="ECO:0000313" key="9">
    <source>
        <dbReference type="Proteomes" id="UP001438112"/>
    </source>
</evidence>
<protein>
    <recommendedName>
        <fullName evidence="7">Gram-positive cocci surface proteins LPxTG domain-containing protein</fullName>
    </recommendedName>
</protein>
<feature type="region of interest" description="Disordered" evidence="5">
    <location>
        <begin position="1672"/>
        <end position="1754"/>
    </location>
</feature>
<keyword evidence="1" id="KW-0134">Cell wall</keyword>
<dbReference type="PROSITE" id="PS50847">
    <property type="entry name" value="GRAM_POS_ANCHORING"/>
    <property type="match status" value="1"/>
</dbReference>
<feature type="compositionally biased region" description="Low complexity" evidence="5">
    <location>
        <begin position="1079"/>
        <end position="1093"/>
    </location>
</feature>
<feature type="domain" description="Gram-positive cocci surface proteins LPxTG" evidence="7">
    <location>
        <begin position="1747"/>
        <end position="1786"/>
    </location>
</feature>
<dbReference type="EMBL" id="BAABVV010000033">
    <property type="protein sequence ID" value="GAA6114344.1"/>
    <property type="molecule type" value="Genomic_DNA"/>
</dbReference>
<evidence type="ECO:0000256" key="1">
    <source>
        <dbReference type="ARBA" id="ARBA00022512"/>
    </source>
</evidence>
<dbReference type="Pfam" id="PF00746">
    <property type="entry name" value="Gram_pos_anchor"/>
    <property type="match status" value="1"/>
</dbReference>
<feature type="region of interest" description="Disordered" evidence="5">
    <location>
        <begin position="1066"/>
        <end position="1093"/>
    </location>
</feature>
<organism evidence="8 9">
    <name type="scientific">Apilactobacillus apinorum</name>
    <dbReference type="NCBI Taxonomy" id="1218495"/>
    <lineage>
        <taxon>Bacteria</taxon>
        <taxon>Bacillati</taxon>
        <taxon>Bacillota</taxon>
        <taxon>Bacilli</taxon>
        <taxon>Lactobacillales</taxon>
        <taxon>Lactobacillaceae</taxon>
        <taxon>Apilactobacillus</taxon>
    </lineage>
</organism>
<reference evidence="8 9" key="1">
    <citation type="submission" date="2024-03" db="EMBL/GenBank/DDBJ databases">
        <title>Inconsistent identification of Apilactobacillus kunkeei-related strains obtained by well-developed overall genome related indices.</title>
        <authorList>
            <person name="Maeno S."/>
            <person name="Endo A."/>
        </authorList>
    </citation>
    <scope>NUCLEOTIDE SEQUENCE [LARGE SCALE GENOMIC DNA]</scope>
    <source>
        <strain evidence="8 9">20H-10</strain>
    </source>
</reference>
<keyword evidence="6" id="KW-0812">Transmembrane</keyword>
<evidence type="ECO:0000256" key="4">
    <source>
        <dbReference type="ARBA" id="ARBA00023088"/>
    </source>
</evidence>
<feature type="compositionally biased region" description="Basic residues" evidence="5">
    <location>
        <begin position="1712"/>
        <end position="1722"/>
    </location>
</feature>
<evidence type="ECO:0000256" key="2">
    <source>
        <dbReference type="ARBA" id="ARBA00022525"/>
    </source>
</evidence>
<feature type="compositionally biased region" description="Low complexity" evidence="5">
    <location>
        <begin position="1675"/>
        <end position="1691"/>
    </location>
</feature>
<keyword evidence="4" id="KW-0572">Peptidoglycan-anchor</keyword>
<comment type="caution">
    <text evidence="8">The sequence shown here is derived from an EMBL/GenBank/DDBJ whole genome shotgun (WGS) entry which is preliminary data.</text>
</comment>
<keyword evidence="9" id="KW-1185">Reference proteome</keyword>
<accession>A0ABP9ZHT8</accession>
<sequence>MKQEFDKKNVKLSKNYKKWAYAAAATGILITGAEAVHNTEAHTILAYAAPKKSLVTQFGSPINIITIDDDDPSNTNTPTGRLINSGQAETNWNTFKSAVQSSLYQMNTEFNPDLSKMQGYDSSNNTITIHITETQAYKEKAAADKAAADKAAAEKAAADKAAADKNISSQGQNKPTSNPVTSSSGTTQKEGTNLIPVKIINVNRPLDSVTVNIANSNVDNDTQPDGDFKGTTMSNYIWNNYNHKVFIKGRGDLDSNGNIDLTKAKSGSIEIYDVQLNDVTVNFVDGSSNNISSKTLSEVRTDSQLDLTDVITDFNKQHSNMKVDPTSSYAINPDVKMNEDLTSITIPVLYVANVPVIDGNGNSTNQTIEVASPTKNMSRSDFVDALSKQGYTPADADSELPNNSNVDLTQPVNVHVVTKSSSVDAPKRQGKFTILVKNQKGNLVYSTAPKTLPFPTDASISIINLVNNILTKDLNLQVDTTNAYVKNRNIPAGYNKEQFVINVTQPTHTLTINYVDNNGKHISNPTVINDFTDSDTVSVKNQVDDLTNKGYAIELSSLSNQISPSVSQYRGGIANVYNRNENITVNSDGSYSINIKFDKAQADSTTENFTGKGSLQTFKYTDPQTGEEKTAQVTINSTSKDGKMPSEEFVAAAAKAGYQVDASKLGDTVDLTKTNVIDAVPAPKAGTVYPVNVTVNGNTVTANVTADGSAGESNPSSVSKASLISQLAKQGITVDPATISSDSTDLSKKPTFNGTNNVTAGTVKSYPQTFNIVDANGNVVTDSATSKPKTATLAINSSTETMPADQYIKAIQDAGYTLSEDQKKAIQDKGTIDLTNPNALPTVTANENAKTSYKQDVTVKNADGTTSTVTLPINSSSNTMSKADFVKALVDAGYTPTQDTVNGLPNTVDLNNQDNKTSVTPNVTNESTTSYSQLVNTTDDNGNPVQKTATINSDSPTISKAEYIKEMADQGFAIDPSTIKDDPVDLSKLANSPVKAGNNNSAAKENYVKTINLVDANGNPKKDANGNQETATVNIPSSSNQMSKSDLEKALSKAGYTLSDADKASLGDTVSLDDNKPLNASSNTSSNTTNPSNAYTQTVEVKDANSNVTSKSLPINSDQPTISKADYVAKLIAAGYTPEDVAKLPDSIDLTKDTVKPTVKDNANAATTYTQKVNVTTPDGTTKEVPVAISSTNNSMDKASFIKALADKGFTVSDPSSLSDQVALGTDKAVNATQNVAATTNYVQTINVKQSNGTTVPVKVGINSANPTMSKDAYKKALADLGYTADDSTLSDPMQLGTAITSVNVTANDNAETSHPQTLKVKQQDGTYKDVNVNINSHGDTLSKADYIKELLDLGYTSIDPSSLPDNVNLNDKNLPKVTENANVAPSYTQTIKVRKADGTTQDVTVNVNSANQKISKAAYVEALASVGYTVVDPANLPSGSDTTIDLGADNTHPVVLPNNQAHAVSLNVTNPDGSTKQVSVNVGNDGNKMSKSNLINAIAANGYKVTNPDALSDPSDLSSLPSLQAKPNASSYELDLTYTDKNANKEYKAVIKNVTPLITKQDLVKQLKDQGYTISDTSRLKDIINLDNTEDTKDLASLLAPYAPYQVNIDVAGTNDTVTIPSQTQTISKQQVIDRLKAEGYTLTNPEVLKDTLDMTNPDDFKGMIVTKGVASDNTTSNNSGNTNNSNTTTVINDNKVNGSGNKDNHSSKNSNKKTKKHGKKNNLIDNHGNNAGKSSANGSNKNGSLPQTGDATDQARTAGFGLIAAIMGSILAFFGLKRRKNDDD</sequence>
<feature type="region of interest" description="Disordered" evidence="5">
    <location>
        <begin position="1015"/>
        <end position="1048"/>
    </location>
</feature>
<keyword evidence="2" id="KW-0964">Secreted</keyword>
<feature type="region of interest" description="Disordered" evidence="5">
    <location>
        <begin position="161"/>
        <end position="189"/>
    </location>
</feature>
<evidence type="ECO:0000256" key="3">
    <source>
        <dbReference type="ARBA" id="ARBA00022729"/>
    </source>
</evidence>
<dbReference type="RefSeq" id="WP_353317819.1">
    <property type="nucleotide sequence ID" value="NZ_BAABVV010000033.1"/>
</dbReference>
<keyword evidence="3" id="KW-0732">Signal</keyword>